<dbReference type="Gene3D" id="3.40.50.2000">
    <property type="entry name" value="Glycogen Phosphorylase B"/>
    <property type="match status" value="2"/>
</dbReference>
<reference evidence="2 3" key="1">
    <citation type="journal article" date="2015" name="Appl. Environ. Microbiol.">
        <title>Aerobic and Anaerobic Thiosulfate Oxidation by a Cold-Adapted, Subglacial Chemoautotroph.</title>
        <authorList>
            <person name="Harrold Z.R."/>
            <person name="Skidmore M.L."/>
            <person name="Hamilton T.L."/>
            <person name="Desch L."/>
            <person name="Amada K."/>
            <person name="van Gelder W."/>
            <person name="Glover K."/>
            <person name="Roden E.E."/>
            <person name="Boyd E.S."/>
        </authorList>
    </citation>
    <scope>NUCLEOTIDE SEQUENCE [LARGE SCALE GENOMIC DNA]</scope>
    <source>
        <strain evidence="2 3">RG</strain>
    </source>
</reference>
<dbReference type="GO" id="GO:0016757">
    <property type="term" value="F:glycosyltransferase activity"/>
    <property type="evidence" value="ECO:0007669"/>
    <property type="project" value="TreeGrafter"/>
</dbReference>
<keyword evidence="1" id="KW-0808">Transferase</keyword>
<dbReference type="PANTHER" id="PTHR46401:SF2">
    <property type="entry name" value="GLYCOSYLTRANSFERASE WBBK-RELATED"/>
    <property type="match status" value="1"/>
</dbReference>
<keyword evidence="3" id="KW-1185">Reference proteome</keyword>
<evidence type="ECO:0000313" key="3">
    <source>
        <dbReference type="Proteomes" id="UP000064243"/>
    </source>
</evidence>
<organism evidence="2 3">
    <name type="scientific">Thiobacillus denitrificans</name>
    <dbReference type="NCBI Taxonomy" id="36861"/>
    <lineage>
        <taxon>Bacteria</taxon>
        <taxon>Pseudomonadati</taxon>
        <taxon>Pseudomonadota</taxon>
        <taxon>Betaproteobacteria</taxon>
        <taxon>Nitrosomonadales</taxon>
        <taxon>Thiobacillaceae</taxon>
        <taxon>Thiobacillus</taxon>
    </lineage>
</organism>
<dbReference type="SUPFAM" id="SSF53756">
    <property type="entry name" value="UDP-Glycosyltransferase/glycogen phosphorylase"/>
    <property type="match status" value="1"/>
</dbReference>
<dbReference type="Pfam" id="PF13692">
    <property type="entry name" value="Glyco_trans_1_4"/>
    <property type="match status" value="1"/>
</dbReference>
<dbReference type="Proteomes" id="UP000064243">
    <property type="component" value="Unassembled WGS sequence"/>
</dbReference>
<dbReference type="OrthoDB" id="433681at2"/>
<proteinExistence type="predicted"/>
<dbReference type="GO" id="GO:0009103">
    <property type="term" value="P:lipopolysaccharide biosynthetic process"/>
    <property type="evidence" value="ECO:0007669"/>
    <property type="project" value="TreeGrafter"/>
</dbReference>
<sequence length="360" mass="40129">MKRKSGLAIRVAARPAFSNEDTNPYNSLLYRAVASAGRVTVREHQYAMLPWECDILHLHWPEFDVLPRSLRPVDVLKKLFVWAWLLLARAVGVKIVWTAHNAFGHDMKPSWFKLFLWKRFLSMLDGVIFLSEESQAVIMAAYPGVGQLPSALIKHGHYGPWIDAVRETAAAPAQAVVQALENLGEAFVLLNFGQMRAYKNVDELMRQFSTLDDPDIRLLIAGSVPDADYRLELEALAAADRRIVLLPKHMDDASLVACLDRASLVVLPYRKILNSGSALMALSVGKHVVVPAIGSMRALQRDVGSGALTLFEGSFDADILRDAIDRVRSQRVAPPDLGAYEWPFLGARTARFYRDLVGRS</sequence>
<dbReference type="EMBL" id="LDUG01000029">
    <property type="protein sequence ID" value="KVW94967.1"/>
    <property type="molecule type" value="Genomic_DNA"/>
</dbReference>
<gene>
    <name evidence="2" type="ORF">ABW22_11025</name>
</gene>
<dbReference type="PANTHER" id="PTHR46401">
    <property type="entry name" value="GLYCOSYLTRANSFERASE WBBK-RELATED"/>
    <property type="match status" value="1"/>
</dbReference>
<name>A0A119CVE3_THIDE</name>
<dbReference type="AlphaFoldDB" id="A0A119CVE3"/>
<dbReference type="PATRIC" id="fig|36861.3.peg.1877"/>
<comment type="caution">
    <text evidence="2">The sequence shown here is derived from an EMBL/GenBank/DDBJ whole genome shotgun (WGS) entry which is preliminary data.</text>
</comment>
<accession>A0A119CVE3</accession>
<dbReference type="RefSeq" id="WP_059756324.1">
    <property type="nucleotide sequence ID" value="NZ_LDUG01000029.1"/>
</dbReference>
<protein>
    <submittedName>
        <fullName evidence="2">Uncharacterized protein</fullName>
    </submittedName>
</protein>
<evidence type="ECO:0000313" key="2">
    <source>
        <dbReference type="EMBL" id="KVW94967.1"/>
    </source>
</evidence>
<evidence type="ECO:0000256" key="1">
    <source>
        <dbReference type="ARBA" id="ARBA00022679"/>
    </source>
</evidence>